<keyword evidence="5 7" id="KW-0041">Annexin</keyword>
<dbReference type="Pfam" id="PF00191">
    <property type="entry name" value="Annexin"/>
    <property type="match status" value="3"/>
</dbReference>
<evidence type="ECO:0000256" key="4">
    <source>
        <dbReference type="ARBA" id="ARBA00022837"/>
    </source>
</evidence>
<dbReference type="InterPro" id="IPR018252">
    <property type="entry name" value="Annexin_repeat_CS"/>
</dbReference>
<keyword evidence="9" id="KW-1185">Reference proteome</keyword>
<evidence type="ECO:0000256" key="7">
    <source>
        <dbReference type="RuleBase" id="RU003540"/>
    </source>
</evidence>
<dbReference type="PROSITE" id="PS51897">
    <property type="entry name" value="ANNEXIN_2"/>
    <property type="match status" value="3"/>
</dbReference>
<keyword evidence="6 7" id="KW-0111">Calcium/phospholipid-binding</keyword>
<comment type="caution">
    <text evidence="8">The sequence shown here is derived from an EMBL/GenBank/DDBJ whole genome shotgun (WGS) entry which is preliminary data.</text>
</comment>
<dbReference type="SMART" id="SM00335">
    <property type="entry name" value="ANX"/>
    <property type="match status" value="3"/>
</dbReference>
<dbReference type="InterPro" id="IPR018502">
    <property type="entry name" value="Annexin_repeat"/>
</dbReference>
<comment type="domain">
    <text evidence="7">A pair of annexin repeats may form one binding site for calcium and phospholipid.</text>
</comment>
<dbReference type="InterPro" id="IPR037104">
    <property type="entry name" value="Annexin_sf"/>
</dbReference>
<dbReference type="FunFam" id="1.10.220.10:FF:000001">
    <property type="entry name" value="Annexin"/>
    <property type="match status" value="1"/>
</dbReference>
<evidence type="ECO:0000256" key="5">
    <source>
        <dbReference type="ARBA" id="ARBA00023216"/>
    </source>
</evidence>
<dbReference type="GO" id="GO:0005886">
    <property type="term" value="C:plasma membrane"/>
    <property type="evidence" value="ECO:0007669"/>
    <property type="project" value="TreeGrafter"/>
</dbReference>
<dbReference type="EMBL" id="JAUHHV010000001">
    <property type="protein sequence ID" value="KAK1435221.1"/>
    <property type="molecule type" value="Genomic_DNA"/>
</dbReference>
<dbReference type="GO" id="GO:0009414">
    <property type="term" value="P:response to water deprivation"/>
    <property type="evidence" value="ECO:0007669"/>
    <property type="project" value="TreeGrafter"/>
</dbReference>
<proteinExistence type="inferred from homology"/>
<dbReference type="Gene3D" id="1.10.220.10">
    <property type="entry name" value="Annexin"/>
    <property type="match status" value="4"/>
</dbReference>
<keyword evidence="2" id="KW-0479">Metal-binding</keyword>
<reference evidence="8" key="1">
    <citation type="journal article" date="2023" name="bioRxiv">
        <title>Improved chromosome-level genome assembly for marigold (Tagetes erecta).</title>
        <authorList>
            <person name="Jiang F."/>
            <person name="Yuan L."/>
            <person name="Wang S."/>
            <person name="Wang H."/>
            <person name="Xu D."/>
            <person name="Wang A."/>
            <person name="Fan W."/>
        </authorList>
    </citation>
    <scope>NUCLEOTIDE SEQUENCE</scope>
    <source>
        <strain evidence="8">WSJ</strain>
        <tissue evidence="8">Leaf</tissue>
    </source>
</reference>
<keyword evidence="3 7" id="KW-0677">Repeat</keyword>
<dbReference type="GO" id="GO:0009651">
    <property type="term" value="P:response to salt stress"/>
    <property type="evidence" value="ECO:0007669"/>
    <property type="project" value="TreeGrafter"/>
</dbReference>
<evidence type="ECO:0000313" key="9">
    <source>
        <dbReference type="Proteomes" id="UP001229421"/>
    </source>
</evidence>
<sequence length="285" mass="32181">MATLIVPSTPISPRDDAIQLYKAFKGLGCDTAVVIEILAHRDATQRACIRQEYRTMYSEDLVKRLASELSGKVQIAVELWMHDPATRDATILRKSLTKNFVSLESVTEVICSRTSSQLQAVTQIYHSAFGTHLENDLRLHVFGNDQKILLACITKQRYEGIEVDREMAAKDAKALYKAGEKRLGTDEKAVKKETSGLFKTALLTILQCAENPARYFAKMLYKSMKGLGTFDTRLIRVIVTRAEIDMQYIKAEYCKKYHKTLNDAVHSDTSGHYRTFLLSLLGPNH</sequence>
<dbReference type="InterPro" id="IPR001464">
    <property type="entry name" value="Annexin"/>
</dbReference>
<name>A0AAD8L9R2_TARER</name>
<dbReference type="AlphaFoldDB" id="A0AAD8L9R2"/>
<dbReference type="PROSITE" id="PS00223">
    <property type="entry name" value="ANNEXIN_1"/>
    <property type="match status" value="1"/>
</dbReference>
<keyword evidence="4 7" id="KW-0106">Calcium</keyword>
<evidence type="ECO:0000313" key="8">
    <source>
        <dbReference type="EMBL" id="KAK1435221.1"/>
    </source>
</evidence>
<dbReference type="GO" id="GO:0005544">
    <property type="term" value="F:calcium-dependent phospholipid binding"/>
    <property type="evidence" value="ECO:0007669"/>
    <property type="project" value="UniProtKB-KW"/>
</dbReference>
<dbReference type="FunFam" id="1.10.220.10:FF:000008">
    <property type="entry name" value="Annexin"/>
    <property type="match status" value="1"/>
</dbReference>
<dbReference type="GO" id="GO:0009409">
    <property type="term" value="P:response to cold"/>
    <property type="evidence" value="ECO:0007669"/>
    <property type="project" value="TreeGrafter"/>
</dbReference>
<evidence type="ECO:0000256" key="6">
    <source>
        <dbReference type="ARBA" id="ARBA00023302"/>
    </source>
</evidence>
<evidence type="ECO:0000256" key="2">
    <source>
        <dbReference type="ARBA" id="ARBA00022723"/>
    </source>
</evidence>
<dbReference type="GO" id="GO:0005509">
    <property type="term" value="F:calcium ion binding"/>
    <property type="evidence" value="ECO:0007669"/>
    <property type="project" value="InterPro"/>
</dbReference>
<dbReference type="PRINTS" id="PR00196">
    <property type="entry name" value="ANNEXIN"/>
</dbReference>
<dbReference type="GO" id="GO:0009408">
    <property type="term" value="P:response to heat"/>
    <property type="evidence" value="ECO:0007669"/>
    <property type="project" value="TreeGrafter"/>
</dbReference>
<organism evidence="8 9">
    <name type="scientific">Tagetes erecta</name>
    <name type="common">African marigold</name>
    <dbReference type="NCBI Taxonomy" id="13708"/>
    <lineage>
        <taxon>Eukaryota</taxon>
        <taxon>Viridiplantae</taxon>
        <taxon>Streptophyta</taxon>
        <taxon>Embryophyta</taxon>
        <taxon>Tracheophyta</taxon>
        <taxon>Spermatophyta</taxon>
        <taxon>Magnoliopsida</taxon>
        <taxon>eudicotyledons</taxon>
        <taxon>Gunneridae</taxon>
        <taxon>Pentapetalae</taxon>
        <taxon>asterids</taxon>
        <taxon>campanulids</taxon>
        <taxon>Asterales</taxon>
        <taxon>Asteraceae</taxon>
        <taxon>Asteroideae</taxon>
        <taxon>Heliantheae alliance</taxon>
        <taxon>Tageteae</taxon>
        <taxon>Tagetes</taxon>
    </lineage>
</organism>
<gene>
    <name evidence="8" type="ORF">QVD17_00982</name>
</gene>
<dbReference type="GO" id="GO:0005737">
    <property type="term" value="C:cytoplasm"/>
    <property type="evidence" value="ECO:0007669"/>
    <property type="project" value="TreeGrafter"/>
</dbReference>
<comment type="similarity">
    <text evidence="1 7">Belongs to the annexin family.</text>
</comment>
<dbReference type="GO" id="GO:0001786">
    <property type="term" value="F:phosphatidylserine binding"/>
    <property type="evidence" value="ECO:0007669"/>
    <property type="project" value="TreeGrafter"/>
</dbReference>
<dbReference type="PANTHER" id="PTHR10502:SF102">
    <property type="entry name" value="ANNEXIN B11"/>
    <property type="match status" value="1"/>
</dbReference>
<dbReference type="PANTHER" id="PTHR10502">
    <property type="entry name" value="ANNEXIN"/>
    <property type="match status" value="1"/>
</dbReference>
<evidence type="ECO:0000256" key="1">
    <source>
        <dbReference type="ARBA" id="ARBA00007831"/>
    </source>
</evidence>
<dbReference type="Proteomes" id="UP001229421">
    <property type="component" value="Unassembled WGS sequence"/>
</dbReference>
<accession>A0AAD8L9R2</accession>
<evidence type="ECO:0000256" key="3">
    <source>
        <dbReference type="ARBA" id="ARBA00022737"/>
    </source>
</evidence>
<dbReference type="SUPFAM" id="SSF47874">
    <property type="entry name" value="Annexin"/>
    <property type="match status" value="1"/>
</dbReference>
<protein>
    <recommendedName>
        <fullName evidence="7">Annexin</fullName>
    </recommendedName>
</protein>